<dbReference type="AlphaFoldDB" id="A0AAD7CZQ4"/>
<keyword evidence="4" id="KW-1185">Reference proteome</keyword>
<accession>A0AAD7CZQ4</accession>
<reference evidence="3" key="1">
    <citation type="submission" date="2023-03" db="EMBL/GenBank/DDBJ databases">
        <title>Massive genome expansion in bonnet fungi (Mycena s.s.) driven by repeated elements and novel gene families across ecological guilds.</title>
        <authorList>
            <consortium name="Lawrence Berkeley National Laboratory"/>
            <person name="Harder C.B."/>
            <person name="Miyauchi S."/>
            <person name="Viragh M."/>
            <person name="Kuo A."/>
            <person name="Thoen E."/>
            <person name="Andreopoulos B."/>
            <person name="Lu D."/>
            <person name="Skrede I."/>
            <person name="Drula E."/>
            <person name="Henrissat B."/>
            <person name="Morin E."/>
            <person name="Kohler A."/>
            <person name="Barry K."/>
            <person name="LaButti K."/>
            <person name="Morin E."/>
            <person name="Salamov A."/>
            <person name="Lipzen A."/>
            <person name="Mereny Z."/>
            <person name="Hegedus B."/>
            <person name="Baldrian P."/>
            <person name="Stursova M."/>
            <person name="Weitz H."/>
            <person name="Taylor A."/>
            <person name="Grigoriev I.V."/>
            <person name="Nagy L.G."/>
            <person name="Martin F."/>
            <person name="Kauserud H."/>
        </authorList>
    </citation>
    <scope>NUCLEOTIDE SEQUENCE</scope>
    <source>
        <strain evidence="3">CBHHK067</strain>
    </source>
</reference>
<feature type="region of interest" description="Disordered" evidence="1">
    <location>
        <begin position="424"/>
        <end position="454"/>
    </location>
</feature>
<dbReference type="InterPro" id="IPR045341">
    <property type="entry name" value="DUF6532"/>
</dbReference>
<feature type="domain" description="DUF6532" evidence="2">
    <location>
        <begin position="173"/>
        <end position="368"/>
    </location>
</feature>
<feature type="compositionally biased region" description="Low complexity" evidence="1">
    <location>
        <begin position="432"/>
        <end position="454"/>
    </location>
</feature>
<dbReference type="Proteomes" id="UP001221757">
    <property type="component" value="Unassembled WGS sequence"/>
</dbReference>
<gene>
    <name evidence="3" type="ORF">B0H17DRAFT_1208833</name>
</gene>
<feature type="region of interest" description="Disordered" evidence="1">
    <location>
        <begin position="1"/>
        <end position="52"/>
    </location>
</feature>
<evidence type="ECO:0000259" key="2">
    <source>
        <dbReference type="Pfam" id="PF20149"/>
    </source>
</evidence>
<comment type="caution">
    <text evidence="3">The sequence shown here is derived from an EMBL/GenBank/DDBJ whole genome shotgun (WGS) entry which is preliminary data.</text>
</comment>
<evidence type="ECO:0000256" key="1">
    <source>
        <dbReference type="SAM" id="MobiDB-lite"/>
    </source>
</evidence>
<dbReference type="Pfam" id="PF20149">
    <property type="entry name" value="DUF6532"/>
    <property type="match status" value="1"/>
</dbReference>
<evidence type="ECO:0000313" key="4">
    <source>
        <dbReference type="Proteomes" id="UP001221757"/>
    </source>
</evidence>
<protein>
    <recommendedName>
        <fullName evidence="2">DUF6532 domain-containing protein</fullName>
    </recommendedName>
</protein>
<feature type="compositionally biased region" description="Basic and acidic residues" evidence="1">
    <location>
        <begin position="14"/>
        <end position="37"/>
    </location>
</feature>
<proteinExistence type="predicted"/>
<dbReference type="EMBL" id="JARKIE010000170">
    <property type="protein sequence ID" value="KAJ7671903.1"/>
    <property type="molecule type" value="Genomic_DNA"/>
</dbReference>
<evidence type="ECO:0000313" key="3">
    <source>
        <dbReference type="EMBL" id="KAJ7671903.1"/>
    </source>
</evidence>
<organism evidence="3 4">
    <name type="scientific">Mycena rosella</name>
    <name type="common">Pink bonnet</name>
    <name type="synonym">Agaricus rosellus</name>
    <dbReference type="NCBI Taxonomy" id="1033263"/>
    <lineage>
        <taxon>Eukaryota</taxon>
        <taxon>Fungi</taxon>
        <taxon>Dikarya</taxon>
        <taxon>Basidiomycota</taxon>
        <taxon>Agaricomycotina</taxon>
        <taxon>Agaricomycetes</taxon>
        <taxon>Agaricomycetidae</taxon>
        <taxon>Agaricales</taxon>
        <taxon>Marasmiineae</taxon>
        <taxon>Mycenaceae</taxon>
        <taxon>Mycena</taxon>
    </lineage>
</organism>
<sequence>MSSKARRNPGDNSEEARQSKAVHADKAAARQIVHDSDSELGSDQEDKGPSFTSCIVASKPAANKVQALVQHTNKVPEASTKVFRESTNRTESSSGGSGTTAALNEPEERGRRSSRSASPEPLSNHSGRTAGDKCHRSSSADSVIAPTQVQKTSSSGRLKISDFDDITQETAKEAIGAYHCFLAAHEPFPDVVLNKDFVTEAWQYGQKNAGTKVAITPTLAKIVGKRGSQFRGELKTKTHPLVQCELKFQSGSNPKIMKLNRTKAEDLKEGKVFVYKNPAQRKGLFQVFLIQMIANLMFFVNRHDEGIKYTAYFNPFPVTAITLILTIDEWMTGVTGDNKQHTGPCVRVDIEFSEADYRSVYDGHLRDLIVYGKHTKKSDLLEKLCIKIHNRGRFHAGVQPISRLTSLSIGFDAFAAAIKEYEEADQTDTDGESSYLSELEAEAAAATPQAAASG</sequence>
<feature type="region of interest" description="Disordered" evidence="1">
    <location>
        <begin position="67"/>
        <end position="156"/>
    </location>
</feature>
<name>A0AAD7CZQ4_MYCRO</name>
<feature type="compositionally biased region" description="Polar residues" evidence="1">
    <location>
        <begin position="137"/>
        <end position="156"/>
    </location>
</feature>